<feature type="compositionally biased region" description="Basic and acidic residues" evidence="4">
    <location>
        <begin position="244"/>
        <end position="258"/>
    </location>
</feature>
<dbReference type="Pfam" id="PF14559">
    <property type="entry name" value="TPR_19"/>
    <property type="match status" value="1"/>
</dbReference>
<reference evidence="6" key="1">
    <citation type="submission" date="2022-03" db="EMBL/GenBank/DDBJ databases">
        <title>Genome Encyclopedia of Bacteria and Archaea VI: Functional Genomics of Type Strains.</title>
        <authorList>
            <person name="Whitman W."/>
        </authorList>
    </citation>
    <scope>NUCLEOTIDE SEQUENCE</scope>
    <source>
        <strain evidence="6">HSC-15S17</strain>
    </source>
</reference>
<evidence type="ECO:0000313" key="7">
    <source>
        <dbReference type="Proteomes" id="UP001162889"/>
    </source>
</evidence>
<evidence type="ECO:0000256" key="4">
    <source>
        <dbReference type="SAM" id="MobiDB-lite"/>
    </source>
</evidence>
<comment type="caution">
    <text evidence="6">The sequence shown here is derived from an EMBL/GenBank/DDBJ whole genome shotgun (WGS) entry which is preliminary data.</text>
</comment>
<keyword evidence="5" id="KW-1133">Transmembrane helix</keyword>
<evidence type="ECO:0000256" key="1">
    <source>
        <dbReference type="ARBA" id="ARBA00022737"/>
    </source>
</evidence>
<dbReference type="Pfam" id="PF13432">
    <property type="entry name" value="TPR_16"/>
    <property type="match status" value="1"/>
</dbReference>
<protein>
    <submittedName>
        <fullName evidence="6">Tetratricopeptide (TPR) repeat protein</fullName>
    </submittedName>
</protein>
<keyword evidence="1" id="KW-0677">Repeat</keyword>
<organism evidence="6 7">
    <name type="scientific">Duganella violaceipulchra</name>
    <dbReference type="NCBI Taxonomy" id="2849652"/>
    <lineage>
        <taxon>Bacteria</taxon>
        <taxon>Pseudomonadati</taxon>
        <taxon>Pseudomonadota</taxon>
        <taxon>Betaproteobacteria</taxon>
        <taxon>Burkholderiales</taxon>
        <taxon>Oxalobacteraceae</taxon>
        <taxon>Telluria group</taxon>
        <taxon>Duganella</taxon>
    </lineage>
</organism>
<dbReference type="PROSITE" id="PS50005">
    <property type="entry name" value="TPR"/>
    <property type="match status" value="2"/>
</dbReference>
<keyword evidence="7" id="KW-1185">Reference proteome</keyword>
<feature type="transmembrane region" description="Helical" evidence="5">
    <location>
        <begin position="172"/>
        <end position="191"/>
    </location>
</feature>
<sequence>MSLLMQALKKAERAKQGSASEDDGGKPSEAFDAILALTPDAAQAPARAEPQLNLDPLAGLSLEPMAPATSLTPRPTPDPLPAASDHQPAGLTLDLAPDPAAAAPLHAPTPTPAPAPTAAKPAAKAQPRAEHVEKQDKPDKPEKAGKPRGAARARAAAEAVEPAGIDPARLRLIGLVAALLLIVAGFGYYYWQAMVAPGAGARLPPVPMPPPGATGATPAQLVRAAPDGQGAAADAADPLLAQPAKRDAARDDLERRLAQTEQQLAATQQAIQAQQNTPQPERLPPLAAPDNSEIKVARAVQASPLAPALNGAYQSLNNGDLSAAQQQYEAALRQDPNSRDALLGLAALAARAGQSQSAAGHYLRLLELDPNDTAAVAGLVGLRQGDPGQNELRLKAILAANPDAAPAQFALGNLYAQQGRWSEAQQAYFRAFSAAPDNPDYAYNLAIGLDRLNQGKLALGYYQRALALAQSHAAAFDRGALRTRMHELTAGAR</sequence>
<dbReference type="RefSeq" id="WP_229224972.1">
    <property type="nucleotide sequence ID" value="NZ_JAHTGR010000011.1"/>
</dbReference>
<evidence type="ECO:0000313" key="6">
    <source>
        <dbReference type="EMBL" id="MCP2007657.1"/>
    </source>
</evidence>
<feature type="repeat" description="TPR" evidence="3">
    <location>
        <begin position="339"/>
        <end position="372"/>
    </location>
</feature>
<dbReference type="InterPro" id="IPR052346">
    <property type="entry name" value="O-mannosyl-transferase_TMTC"/>
</dbReference>
<evidence type="ECO:0000256" key="5">
    <source>
        <dbReference type="SAM" id="Phobius"/>
    </source>
</evidence>
<feature type="region of interest" description="Disordered" evidence="4">
    <location>
        <begin position="1"/>
        <end position="154"/>
    </location>
</feature>
<dbReference type="PANTHER" id="PTHR44227">
    <property type="match status" value="1"/>
</dbReference>
<dbReference type="Proteomes" id="UP001162889">
    <property type="component" value="Unassembled WGS sequence"/>
</dbReference>
<keyword evidence="5" id="KW-0812">Transmembrane</keyword>
<feature type="compositionally biased region" description="Low complexity" evidence="4">
    <location>
        <begin position="116"/>
        <end position="125"/>
    </location>
</feature>
<dbReference type="InterPro" id="IPR019734">
    <property type="entry name" value="TPR_rpt"/>
</dbReference>
<dbReference type="SMART" id="SM00028">
    <property type="entry name" value="TPR"/>
    <property type="match status" value="4"/>
</dbReference>
<dbReference type="InterPro" id="IPR011990">
    <property type="entry name" value="TPR-like_helical_dom_sf"/>
</dbReference>
<evidence type="ECO:0000256" key="2">
    <source>
        <dbReference type="ARBA" id="ARBA00022803"/>
    </source>
</evidence>
<feature type="region of interest" description="Disordered" evidence="4">
    <location>
        <begin position="226"/>
        <end position="288"/>
    </location>
</feature>
<feature type="compositionally biased region" description="Low complexity" evidence="4">
    <location>
        <begin position="259"/>
        <end position="279"/>
    </location>
</feature>
<keyword evidence="2 3" id="KW-0802">TPR repeat</keyword>
<accession>A0ABT1GFE3</accession>
<dbReference type="SUPFAM" id="SSF48452">
    <property type="entry name" value="TPR-like"/>
    <property type="match status" value="1"/>
</dbReference>
<feature type="repeat" description="TPR" evidence="3">
    <location>
        <begin position="405"/>
        <end position="438"/>
    </location>
</feature>
<gene>
    <name evidence="6" type="ORF">L1274_001350</name>
</gene>
<proteinExistence type="predicted"/>
<dbReference type="Gene3D" id="1.25.40.10">
    <property type="entry name" value="Tetratricopeptide repeat domain"/>
    <property type="match status" value="2"/>
</dbReference>
<dbReference type="PANTHER" id="PTHR44227:SF3">
    <property type="entry name" value="PROTEIN O-MANNOSYL-TRANSFERASE TMTC4"/>
    <property type="match status" value="1"/>
</dbReference>
<feature type="compositionally biased region" description="Low complexity" evidence="4">
    <location>
        <begin position="226"/>
        <end position="243"/>
    </location>
</feature>
<evidence type="ECO:0000256" key="3">
    <source>
        <dbReference type="PROSITE-ProRule" id="PRU00339"/>
    </source>
</evidence>
<name>A0ABT1GFE3_9BURK</name>
<feature type="compositionally biased region" description="Low complexity" evidence="4">
    <location>
        <begin position="88"/>
        <end position="106"/>
    </location>
</feature>
<keyword evidence="5" id="KW-0472">Membrane</keyword>
<feature type="compositionally biased region" description="Basic and acidic residues" evidence="4">
    <location>
        <begin position="127"/>
        <end position="145"/>
    </location>
</feature>
<dbReference type="EMBL" id="JALJZU010000002">
    <property type="protein sequence ID" value="MCP2007657.1"/>
    <property type="molecule type" value="Genomic_DNA"/>
</dbReference>